<evidence type="ECO:0000256" key="10">
    <source>
        <dbReference type="ARBA" id="ARBA00023211"/>
    </source>
</evidence>
<evidence type="ECO:0000256" key="9">
    <source>
        <dbReference type="ARBA" id="ARBA00022842"/>
    </source>
</evidence>
<keyword evidence="7 13" id="KW-0547">Nucleotide-binding</keyword>
<keyword evidence="10" id="KW-0464">Manganese</keyword>
<sequence length="776" mass="89680">MDYKKILVNDHVKPFLLKARYGIEKESHRVDLSGNLASTDHPKSITLKDDHPYIQRDFSETQMEIITPVSETLEDLFNYLAAIHDVAYRSMDENEMLWPLSMPPQLPENEDEIVIAKLDNVENTRYRQFLAHSHGRRKQMISGIHYNFQFGDEFIQALFNLQSEITDYRHFKEEIYLKVTRNYLHYRWLVTYFYGASPRSEKNFFEDDSLNGAVRSIRGSKYGYVNSDNVLVSYKSIQNYLADLSSMVKKGILSEEKEFYAPIRLRGGHHVSDLEDHGVHYIELRNIDLNPFETYGISYEQAEFLHLFLLYLLWKDEGDQCDEWGKMGDFYNEIVALEHPLAHTPFEEEAKSIIDEMEHLVDILDLSVSDTLFVHLREMLMDPSKTLAGRLYKESEKSSQSQVATSIAKENYKKSWDKPYQLAGFTDMELSTQILMFDAIQQGIQIEILDRQDQFLKLKLKDHVEYVKNGNMTSKDTYVSSLIMENKTVTKKILHQHGFRVPKGEEFQTIEQASRSYHLFSSKPFVVKPKTTNYGIGISIFKDGANYEDYQQALKLAFKEDSSVLVEEFINGTEYRFFVLNDQVYAVLLRIPANVKGDGKHTIEELVTNKNRDPLRGRDHRTPLELIRLGELEKLMLKGQGYRMDSIPEKDVIIYLRENSNISTGGDSIDVTDLIPDDYKKIAVDAVAALGVKICGIDLIIEDTRVPATNKNAYGIIEANFNPSMYMHVYPYSGKSRRLTIHIIQYLFPELLESQDSKLINLGVPLAKREFATVTC</sequence>
<evidence type="ECO:0000256" key="5">
    <source>
        <dbReference type="ARBA" id="ARBA00022684"/>
    </source>
</evidence>
<dbReference type="RefSeq" id="WP_338452528.1">
    <property type="nucleotide sequence ID" value="NZ_CP137640.1"/>
</dbReference>
<evidence type="ECO:0000256" key="11">
    <source>
        <dbReference type="ARBA" id="ARBA00023268"/>
    </source>
</evidence>
<dbReference type="InterPro" id="IPR006335">
    <property type="entry name" value="Glut_biosynth"/>
</dbReference>
<keyword evidence="4 13" id="KW-0436">Ligase</keyword>
<dbReference type="Gene3D" id="3.30.590.20">
    <property type="match status" value="1"/>
</dbReference>
<dbReference type="InterPro" id="IPR006334">
    <property type="entry name" value="Glut_cys_ligase"/>
</dbReference>
<dbReference type="NCBIfam" id="TIGR01435">
    <property type="entry name" value="glu_cys_lig_rel"/>
    <property type="match status" value="1"/>
</dbReference>
<comment type="function">
    <text evidence="13">Synthesizes glutathione from L-glutamate and L-cysteine via gamma-L-glutamyl-L-cysteine.</text>
</comment>
<dbReference type="PANTHER" id="PTHR38761">
    <property type="entry name" value="GLUTAMATE--CYSTEINE LIGASE"/>
    <property type="match status" value="1"/>
</dbReference>
<dbReference type="Pfam" id="PF18419">
    <property type="entry name" value="ATP-grasp_6"/>
    <property type="match status" value="1"/>
</dbReference>
<dbReference type="PANTHER" id="PTHR38761:SF1">
    <property type="entry name" value="GLUTAMATE--CYSTEINE LIGASE"/>
    <property type="match status" value="1"/>
</dbReference>
<dbReference type="HAMAP" id="MF_00782">
    <property type="entry name" value="Glut_biosynth"/>
    <property type="match status" value="1"/>
</dbReference>
<evidence type="ECO:0000256" key="1">
    <source>
        <dbReference type="ARBA" id="ARBA00001936"/>
    </source>
</evidence>
<evidence type="ECO:0000259" key="14">
    <source>
        <dbReference type="PROSITE" id="PS50975"/>
    </source>
</evidence>
<evidence type="ECO:0000256" key="8">
    <source>
        <dbReference type="ARBA" id="ARBA00022840"/>
    </source>
</evidence>
<evidence type="ECO:0000256" key="2">
    <source>
        <dbReference type="ARBA" id="ARBA00001946"/>
    </source>
</evidence>
<dbReference type="InterPro" id="IPR007370">
    <property type="entry name" value="Glu_cys_ligase"/>
</dbReference>
<comment type="cofactor">
    <cofactor evidence="1">
        <name>Mn(2+)</name>
        <dbReference type="ChEBI" id="CHEBI:29035"/>
    </cofactor>
</comment>
<dbReference type="EMBL" id="CP137640">
    <property type="protein sequence ID" value="WVX83651.1"/>
    <property type="molecule type" value="Genomic_DNA"/>
</dbReference>
<dbReference type="InterPro" id="IPR011761">
    <property type="entry name" value="ATP-grasp"/>
</dbReference>
<evidence type="ECO:0000256" key="4">
    <source>
        <dbReference type="ARBA" id="ARBA00022598"/>
    </source>
</evidence>
<comment type="catalytic activity">
    <reaction evidence="13">
        <text>gamma-L-glutamyl-L-cysteine + glycine + ATP = glutathione + ADP + phosphate + H(+)</text>
        <dbReference type="Rhea" id="RHEA:13557"/>
        <dbReference type="ChEBI" id="CHEBI:15378"/>
        <dbReference type="ChEBI" id="CHEBI:30616"/>
        <dbReference type="ChEBI" id="CHEBI:43474"/>
        <dbReference type="ChEBI" id="CHEBI:57305"/>
        <dbReference type="ChEBI" id="CHEBI:57925"/>
        <dbReference type="ChEBI" id="CHEBI:58173"/>
        <dbReference type="ChEBI" id="CHEBI:456216"/>
        <dbReference type="EC" id="6.3.2.3"/>
    </reaction>
</comment>
<comment type="similarity">
    <text evidence="13">In the N-terminal section; belongs to the glutamate--cysteine ligase type 1 family. Type 2 subfamily.</text>
</comment>
<evidence type="ECO:0000256" key="12">
    <source>
        <dbReference type="ARBA" id="ARBA00048819"/>
    </source>
</evidence>
<evidence type="ECO:0000313" key="15">
    <source>
        <dbReference type="EMBL" id="WVX83651.1"/>
    </source>
</evidence>
<protein>
    <recommendedName>
        <fullName evidence="13">Glutathione biosynthesis bifunctional protein GshAB</fullName>
    </recommendedName>
    <alternativeName>
        <fullName evidence="13">Gamma-GCS-GS</fullName>
        <shortName evidence="13">GCS-GS</shortName>
    </alternativeName>
    <domain>
        <recommendedName>
            <fullName evidence="13">Glutamate--cysteine ligase</fullName>
            <ecNumber evidence="13">6.3.2.2</ecNumber>
        </recommendedName>
        <alternativeName>
            <fullName evidence="13">Gamma-ECS</fullName>
            <shortName evidence="13">GCS</shortName>
        </alternativeName>
        <alternativeName>
            <fullName evidence="13">Gamma-glutamylcysteine synthetase</fullName>
        </alternativeName>
    </domain>
    <domain>
        <recommendedName>
            <fullName evidence="13">Glutathione synthetase</fullName>
            <ecNumber evidence="13">6.3.2.3</ecNumber>
        </recommendedName>
        <alternativeName>
            <fullName evidence="13">GSH synthetase</fullName>
            <shortName evidence="13">GS</shortName>
            <shortName evidence="13">GSH-S</shortName>
            <shortName evidence="13">GSHase</shortName>
        </alternativeName>
        <alternativeName>
            <fullName evidence="13">Glutathione synthase</fullName>
        </alternativeName>
    </domain>
</protein>
<evidence type="ECO:0000256" key="3">
    <source>
        <dbReference type="ARBA" id="ARBA00005006"/>
    </source>
</evidence>
<dbReference type="GO" id="GO:0004363">
    <property type="term" value="F:glutathione synthase activity"/>
    <property type="evidence" value="ECO:0007669"/>
    <property type="project" value="UniProtKB-EC"/>
</dbReference>
<evidence type="ECO:0000256" key="7">
    <source>
        <dbReference type="ARBA" id="ARBA00022741"/>
    </source>
</evidence>
<dbReference type="EC" id="6.3.2.3" evidence="13"/>
<dbReference type="GO" id="GO:0004357">
    <property type="term" value="F:glutamate-cysteine ligase activity"/>
    <property type="evidence" value="ECO:0007669"/>
    <property type="project" value="UniProtKB-EC"/>
</dbReference>
<accession>A0ABZ2CIM8</accession>
<reference evidence="15 16" key="1">
    <citation type="submission" date="2023-10" db="EMBL/GenBank/DDBJ databases">
        <title>Niallia locisalis sp.nov. isolated from a salt pond sample.</title>
        <authorList>
            <person name="Li X.-J."/>
            <person name="Dong L."/>
        </authorList>
    </citation>
    <scope>NUCLEOTIDE SEQUENCE [LARGE SCALE GENOMIC DNA]</scope>
    <source>
        <strain evidence="15 16">DSM 29761</strain>
    </source>
</reference>
<dbReference type="Pfam" id="PF07478">
    <property type="entry name" value="Dala_Dala_lig_C"/>
    <property type="match status" value="1"/>
</dbReference>
<keyword evidence="6" id="KW-0479">Metal-binding</keyword>
<evidence type="ECO:0000256" key="13">
    <source>
        <dbReference type="HAMAP-Rule" id="MF_00782"/>
    </source>
</evidence>
<keyword evidence="9" id="KW-0460">Magnesium</keyword>
<keyword evidence="16" id="KW-1185">Reference proteome</keyword>
<dbReference type="InterPro" id="IPR011095">
    <property type="entry name" value="Dala_Dala_lig_C"/>
</dbReference>
<keyword evidence="8 13" id="KW-0067">ATP-binding</keyword>
<feature type="region of interest" description="Glutamate--cysteine ligase" evidence="13">
    <location>
        <begin position="1"/>
        <end position="336"/>
    </location>
</feature>
<comment type="subunit">
    <text evidence="13">Monomer.</text>
</comment>
<proteinExistence type="inferred from homology"/>
<organism evidence="15 16">
    <name type="scientific">Niallia oryzisoli</name>
    <dbReference type="NCBI Taxonomy" id="1737571"/>
    <lineage>
        <taxon>Bacteria</taxon>
        <taxon>Bacillati</taxon>
        <taxon>Bacillota</taxon>
        <taxon>Bacilli</taxon>
        <taxon>Bacillales</taxon>
        <taxon>Bacillaceae</taxon>
        <taxon>Niallia</taxon>
    </lineage>
</organism>
<gene>
    <name evidence="13 15" type="primary">gshAB</name>
    <name evidence="13" type="synonym">gshF</name>
    <name evidence="15" type="ORF">R4Z09_11995</name>
</gene>
<evidence type="ECO:0000256" key="6">
    <source>
        <dbReference type="ARBA" id="ARBA00022723"/>
    </source>
</evidence>
<dbReference type="Gene3D" id="3.30.470.20">
    <property type="entry name" value="ATP-grasp fold, B domain"/>
    <property type="match status" value="2"/>
</dbReference>
<dbReference type="NCBIfam" id="NF002688">
    <property type="entry name" value="PRK02471.1"/>
    <property type="match status" value="1"/>
</dbReference>
<dbReference type="Proteomes" id="UP001357223">
    <property type="component" value="Chromosome"/>
</dbReference>
<dbReference type="InterPro" id="IPR040657">
    <property type="entry name" value="GshAB_ATP-grasp"/>
</dbReference>
<dbReference type="SUPFAM" id="SSF56059">
    <property type="entry name" value="Glutathione synthetase ATP-binding domain-like"/>
    <property type="match status" value="1"/>
</dbReference>
<comment type="pathway">
    <text evidence="13">Sulfur metabolism; glutathione biosynthesis; glutathione from L-cysteine and L-glutamate: step 2/2.</text>
</comment>
<dbReference type="PROSITE" id="PS50975">
    <property type="entry name" value="ATP_GRASP"/>
    <property type="match status" value="1"/>
</dbReference>
<comment type="cofactor">
    <cofactor evidence="2">
        <name>Mg(2+)</name>
        <dbReference type="ChEBI" id="CHEBI:18420"/>
    </cofactor>
</comment>
<comment type="catalytic activity">
    <reaction evidence="12 13">
        <text>L-cysteine + L-glutamate + ATP = gamma-L-glutamyl-L-cysteine + ADP + phosphate + H(+)</text>
        <dbReference type="Rhea" id="RHEA:13285"/>
        <dbReference type="ChEBI" id="CHEBI:15378"/>
        <dbReference type="ChEBI" id="CHEBI:29985"/>
        <dbReference type="ChEBI" id="CHEBI:30616"/>
        <dbReference type="ChEBI" id="CHEBI:35235"/>
        <dbReference type="ChEBI" id="CHEBI:43474"/>
        <dbReference type="ChEBI" id="CHEBI:58173"/>
        <dbReference type="ChEBI" id="CHEBI:456216"/>
        <dbReference type="EC" id="6.3.2.2"/>
    </reaction>
</comment>
<keyword evidence="11 13" id="KW-0511">Multifunctional enzyme</keyword>
<name>A0ABZ2CIM8_9BACI</name>
<keyword evidence="5 13" id="KW-0317">Glutathione biosynthesis</keyword>
<comment type="pathway">
    <text evidence="3 13">Sulfur metabolism; glutathione biosynthesis; glutathione from L-cysteine and L-glutamate: step 1/2.</text>
</comment>
<evidence type="ECO:0000313" key="16">
    <source>
        <dbReference type="Proteomes" id="UP001357223"/>
    </source>
</evidence>
<dbReference type="InterPro" id="IPR014746">
    <property type="entry name" value="Gln_synth/guanido_kin_cat_dom"/>
</dbReference>
<dbReference type="Pfam" id="PF04262">
    <property type="entry name" value="Glu_cys_ligase"/>
    <property type="match status" value="1"/>
</dbReference>
<dbReference type="EC" id="6.3.2.2" evidence="13"/>
<feature type="domain" description="ATP-grasp" evidence="14">
    <location>
        <begin position="491"/>
        <end position="752"/>
    </location>
</feature>
<dbReference type="SUPFAM" id="SSF55931">
    <property type="entry name" value="Glutamine synthetase/guanido kinase"/>
    <property type="match status" value="1"/>
</dbReference>